<comment type="function">
    <text evidence="1">Is involved in generating a small heat-stable compound (Nod), an acylated oligomer of N-acetylglucosamine, that stimulates mitosis in various plant protoplasts.</text>
</comment>
<dbReference type="Proteomes" id="UP001431010">
    <property type="component" value="Chromosome"/>
</dbReference>
<gene>
    <name evidence="6" type="ORF">LQG66_21415</name>
</gene>
<dbReference type="Gene3D" id="3.20.20.370">
    <property type="entry name" value="Glycoside hydrolase/deacetylase"/>
    <property type="match status" value="1"/>
</dbReference>
<accession>A0ABY3R497</accession>
<dbReference type="PANTHER" id="PTHR43123:SF1">
    <property type="entry name" value="POLYSACCHARIDE DEACETYLASE-RELATED"/>
    <property type="match status" value="1"/>
</dbReference>
<dbReference type="RefSeq" id="WP_231317665.1">
    <property type="nucleotide sequence ID" value="NZ_CP088156.1"/>
</dbReference>
<dbReference type="PROSITE" id="PS51677">
    <property type="entry name" value="NODB"/>
    <property type="match status" value="1"/>
</dbReference>
<dbReference type="PANTHER" id="PTHR43123">
    <property type="entry name" value="POLYSACCHARIDE DEACETYLASE-RELATED"/>
    <property type="match status" value="1"/>
</dbReference>
<keyword evidence="7" id="KW-1185">Reference proteome</keyword>
<dbReference type="EMBL" id="CP088156">
    <property type="protein sequence ID" value="UFZ01872.1"/>
    <property type="molecule type" value="Genomic_DNA"/>
</dbReference>
<protein>
    <recommendedName>
        <fullName evidence="3">Chitooligosaccharide deacetylase</fullName>
    </recommendedName>
    <alternativeName>
        <fullName evidence="4">Nodulation protein B</fullName>
    </alternativeName>
</protein>
<feature type="domain" description="NodB homology" evidence="5">
    <location>
        <begin position="67"/>
        <end position="283"/>
    </location>
</feature>
<dbReference type="InterPro" id="IPR011330">
    <property type="entry name" value="Glyco_hydro/deAcase_b/a-brl"/>
</dbReference>
<proteinExistence type="inferred from homology"/>
<sequence length="303" mass="33664">MSSQLPFRRDLTGYAGKPPHPHWPNGARVAVSLVVNFEEGSEFSISDGDAGNEAIYEVVHRLDGPDPCIDSHFEYGTRAAWWRIMDLFDAHRVNVTVSACGRAVERSPELARDAVARGHEVAAHGWRWQSHAGISEPEERRVIARTVETIRRITGKPPLGWHTRSAASPNTRRLLVEEGGFLYDSDAYNDDLPYYVDVGGRPHLVLPYAFDSNDMQFYNGSRFRGADFADYVIDAFDWLVREGETAPKMLSVGLHLRMIGRPGRIGALDRILSHITGSGAAWIAPRAEIARHWLATVPPAGAT</sequence>
<dbReference type="InterPro" id="IPR002509">
    <property type="entry name" value="NODB_dom"/>
</dbReference>
<evidence type="ECO:0000259" key="5">
    <source>
        <dbReference type="PROSITE" id="PS51677"/>
    </source>
</evidence>
<dbReference type="SUPFAM" id="SSF88713">
    <property type="entry name" value="Glycoside hydrolase/deacetylase"/>
    <property type="match status" value="1"/>
</dbReference>
<reference evidence="6" key="1">
    <citation type="journal article" date="2024" name="Antonie Van Leeuwenhoek">
        <title>Bradyrhizobium ontarionense sp. nov., a novel bacterial symbiont isolated from Aeschynomene indica (Indian jointvetch), harbours photosynthesis, nitrogen fixation and nitrous oxide (N2O) reductase genes.</title>
        <authorList>
            <person name="Bromfield E.S.P."/>
            <person name="Cloutier S."/>
        </authorList>
    </citation>
    <scope>NUCLEOTIDE SEQUENCE</scope>
    <source>
        <strain evidence="6">A19</strain>
    </source>
</reference>
<evidence type="ECO:0000256" key="3">
    <source>
        <dbReference type="ARBA" id="ARBA00020071"/>
    </source>
</evidence>
<evidence type="ECO:0000313" key="7">
    <source>
        <dbReference type="Proteomes" id="UP001431010"/>
    </source>
</evidence>
<evidence type="ECO:0000256" key="1">
    <source>
        <dbReference type="ARBA" id="ARBA00003236"/>
    </source>
</evidence>
<evidence type="ECO:0000256" key="2">
    <source>
        <dbReference type="ARBA" id="ARBA00010973"/>
    </source>
</evidence>
<comment type="similarity">
    <text evidence="2">Belongs to the polysaccharide deacetylase family.</text>
</comment>
<name>A0ABY3R497_9BRAD</name>
<evidence type="ECO:0000313" key="6">
    <source>
        <dbReference type="EMBL" id="UFZ01872.1"/>
    </source>
</evidence>
<evidence type="ECO:0000256" key="4">
    <source>
        <dbReference type="ARBA" id="ARBA00032976"/>
    </source>
</evidence>
<organism evidence="6 7">
    <name type="scientific">Bradyrhizobium ontarionense</name>
    <dbReference type="NCBI Taxonomy" id="2898149"/>
    <lineage>
        <taxon>Bacteria</taxon>
        <taxon>Pseudomonadati</taxon>
        <taxon>Pseudomonadota</taxon>
        <taxon>Alphaproteobacteria</taxon>
        <taxon>Hyphomicrobiales</taxon>
        <taxon>Nitrobacteraceae</taxon>
        <taxon>Bradyrhizobium</taxon>
    </lineage>
</organism>
<dbReference type="Pfam" id="PF01522">
    <property type="entry name" value="Polysacc_deac_1"/>
    <property type="match status" value="1"/>
</dbReference>